<keyword evidence="2" id="KW-0812">Transmembrane</keyword>
<accession>A0A553WKY0</accession>
<dbReference type="Proteomes" id="UP000320160">
    <property type="component" value="Unassembled WGS sequence"/>
</dbReference>
<feature type="transmembrane region" description="Helical" evidence="2">
    <location>
        <begin position="29"/>
        <end position="46"/>
    </location>
</feature>
<keyword evidence="4" id="KW-1185">Reference proteome</keyword>
<evidence type="ECO:0000313" key="4">
    <source>
        <dbReference type="Proteomes" id="UP000320160"/>
    </source>
</evidence>
<gene>
    <name evidence="3" type="ORF">FOM92_08180</name>
</gene>
<dbReference type="AlphaFoldDB" id="A0A553WKY0"/>
<dbReference type="RefSeq" id="WP_143776239.1">
    <property type="nucleotide sequence ID" value="NZ_VKKU01000001.1"/>
</dbReference>
<evidence type="ECO:0008006" key="5">
    <source>
        <dbReference type="Google" id="ProtNLM"/>
    </source>
</evidence>
<evidence type="ECO:0000313" key="3">
    <source>
        <dbReference type="EMBL" id="TSB05323.1"/>
    </source>
</evidence>
<keyword evidence="2" id="KW-1133">Transmembrane helix</keyword>
<proteinExistence type="predicted"/>
<comment type="caution">
    <text evidence="3">The sequence shown here is derived from an EMBL/GenBank/DDBJ whole genome shotgun (WGS) entry which is preliminary data.</text>
</comment>
<name>A0A553WKY0_9SPHN</name>
<dbReference type="EMBL" id="VKKU01000001">
    <property type="protein sequence ID" value="TSB05323.1"/>
    <property type="molecule type" value="Genomic_DNA"/>
</dbReference>
<feature type="region of interest" description="Disordered" evidence="1">
    <location>
        <begin position="115"/>
        <end position="134"/>
    </location>
</feature>
<protein>
    <recommendedName>
        <fullName evidence="5">VanZ-like domain-containing protein</fullName>
    </recommendedName>
</protein>
<dbReference type="OrthoDB" id="6660115at2"/>
<keyword evidence="2" id="KW-0472">Membrane</keyword>
<organism evidence="3 4">
    <name type="scientific">Sphingorhabdus contaminans</name>
    <dbReference type="NCBI Taxonomy" id="1343899"/>
    <lineage>
        <taxon>Bacteria</taxon>
        <taxon>Pseudomonadati</taxon>
        <taxon>Pseudomonadota</taxon>
        <taxon>Alphaproteobacteria</taxon>
        <taxon>Sphingomonadales</taxon>
        <taxon>Sphingomonadaceae</taxon>
        <taxon>Sphingorhabdus</taxon>
    </lineage>
</organism>
<sequence length="134" mass="15352">MQEILQQLAERWIVYKIDLTNFVGLTNDAMHIHISLLLLLVSAILFRRRPDSIWCWLVVFCAELFNEYADIRGAAPDEATLDAAIHDIYNTMFWPTVILLLGRFLFPPRAKKGKNKEAVSSDLPDQSFKESATV</sequence>
<feature type="transmembrane region" description="Helical" evidence="2">
    <location>
        <begin position="89"/>
        <end position="106"/>
    </location>
</feature>
<evidence type="ECO:0000256" key="2">
    <source>
        <dbReference type="SAM" id="Phobius"/>
    </source>
</evidence>
<feature type="transmembrane region" description="Helical" evidence="2">
    <location>
        <begin position="53"/>
        <end position="69"/>
    </location>
</feature>
<evidence type="ECO:0000256" key="1">
    <source>
        <dbReference type="SAM" id="MobiDB-lite"/>
    </source>
</evidence>
<reference evidence="3 4" key="1">
    <citation type="submission" date="2019-07" db="EMBL/GenBank/DDBJ databases">
        <authorList>
            <person name="Park M."/>
        </authorList>
    </citation>
    <scope>NUCLEOTIDE SEQUENCE [LARGE SCALE GENOMIC DNA]</scope>
    <source>
        <strain evidence="3 4">KCTC32445</strain>
    </source>
</reference>